<feature type="domain" description="Fungal lipase-type" evidence="5">
    <location>
        <begin position="128"/>
        <end position="269"/>
    </location>
</feature>
<sequence length="827" mass="91927">MSEDSIEDQKSIEDELQRCSAESEARKVETLNINDTETVYHTDSLDSFELIDYPDPDEIEIAGFNKKKLLEMSHFCKITYGNNDPRLSQLGYKTKAEFIKEGYNIIPFYYSNKTLAGFVFTKDEEITIAYRGTQYPADIITDMLAILIPLSFLSEGGRAHYGFYSSFYDSFDNEVGSLFHVLKTLANEKKLEIKDFKFYLTGHSMGGAIAKIAALFLNKKFDVQDLHVATFADPRVFDFTASESYNKALPNRTIRVTQHRCDPVPAVAPGILGYVHVGEQLRISVISGHTAHKIDGYHYAINSIKESDFQPDNGASIFYYPVRLLILINAIVLGNSQHYAANFIRYFSYQENSYACFNAIENTNHMSVVPTSTITFNPLNHNIQLKMSMMLAVRKPDQAISIGNNASIFYFSAKILTPVNNRVLAGLFNHTSCNVDSPFSRRVEFVTQGSSFNYKNKEIKAIQNLNLVEEPVESNVIQNDNLELKSNSSQQVCNEAQQTINAYNEDGFTPLHVAAQKGDVEEGKRLIQCGADVKITSKAKEGCDTALHLAAQKGHRDFVEFLLSNKANVNSTSGTGSGVTPLHEAAYYGHIDVIELLIVHGATVDAKDRHNFTPLQYACSNGKLAAVELLLQEKADLYFKNDNGETALHGAADYGHLEEVSILINTAKNKRKYINIQNNDVGAALHIIAYNREINEKHKEIAKLLLKYGADPCLKNKLEQSALDVAKERGNKEFITLFTQSNTKKSELPIIAASTITTIGITLGIVISIYLEMLAIGIAVGVCLITAAAATFIYHSNIKNTSPKNSFETVDNVSYPKGNNVCQTPPL</sequence>
<feature type="repeat" description="ANK" evidence="2">
    <location>
        <begin position="610"/>
        <end position="642"/>
    </location>
</feature>
<reference evidence="6 7" key="1">
    <citation type="journal article" date="2021" name="Microb. Ecol.">
        <title>Candidatus Mesenet longicola: Novel Endosymbionts of Brontispa longissima that Induce Cytoplasmic Incompatibility.</title>
        <authorList>
            <person name="Takano S."/>
            <person name="Gotoh Y."/>
            <person name="Hayashi T."/>
        </authorList>
    </citation>
    <scope>NUCLEOTIDE SEQUENCE [LARGE SCALE GENOMIC DNA]</scope>
    <source>
        <strain evidence="6">L5</strain>
    </source>
</reference>
<dbReference type="Pfam" id="PF00023">
    <property type="entry name" value="Ank"/>
    <property type="match status" value="2"/>
</dbReference>
<dbReference type="SUPFAM" id="SSF48403">
    <property type="entry name" value="Ankyrin repeat"/>
    <property type="match status" value="1"/>
</dbReference>
<organism evidence="6 7">
    <name type="scientific">Candidatus Mesenet longicola</name>
    <dbReference type="NCBI Taxonomy" id="1892558"/>
    <lineage>
        <taxon>Bacteria</taxon>
        <taxon>Pseudomonadati</taxon>
        <taxon>Pseudomonadota</taxon>
        <taxon>Alphaproteobacteria</taxon>
        <taxon>Rickettsiales</taxon>
        <taxon>Anaplasmataceae</taxon>
        <taxon>Candidatus Mesenet</taxon>
    </lineage>
</organism>
<dbReference type="PANTHER" id="PTHR24161">
    <property type="entry name" value="ANK_REP_REGION DOMAIN-CONTAINING PROTEIN-RELATED"/>
    <property type="match status" value="1"/>
</dbReference>
<feature type="compositionally biased region" description="Basic and acidic residues" evidence="3">
    <location>
        <begin position="7"/>
        <end position="21"/>
    </location>
</feature>
<dbReference type="AlphaFoldDB" id="A0A8J3MQB9"/>
<dbReference type="CDD" id="cd00519">
    <property type="entry name" value="Lipase_3"/>
    <property type="match status" value="1"/>
</dbReference>
<keyword evidence="4" id="KW-0472">Membrane</keyword>
<feature type="repeat" description="ANK" evidence="2">
    <location>
        <begin position="577"/>
        <end position="609"/>
    </location>
</feature>
<dbReference type="InterPro" id="IPR029058">
    <property type="entry name" value="AB_hydrolase_fold"/>
</dbReference>
<evidence type="ECO:0000313" key="6">
    <source>
        <dbReference type="EMBL" id="GHM59382.1"/>
    </source>
</evidence>
<evidence type="ECO:0000256" key="3">
    <source>
        <dbReference type="SAM" id="MobiDB-lite"/>
    </source>
</evidence>
<feature type="repeat" description="ANK" evidence="2">
    <location>
        <begin position="506"/>
        <end position="538"/>
    </location>
</feature>
<proteinExistence type="predicted"/>
<keyword evidence="4" id="KW-0812">Transmembrane</keyword>
<evidence type="ECO:0000259" key="5">
    <source>
        <dbReference type="Pfam" id="PF01764"/>
    </source>
</evidence>
<comment type="caution">
    <text evidence="6">The sequence shown here is derived from an EMBL/GenBank/DDBJ whole genome shotgun (WGS) entry which is preliminary data.</text>
</comment>
<dbReference type="PANTHER" id="PTHR24161:SF121">
    <property type="entry name" value="M-PHASE PHOSPHOPROTEIN 8"/>
    <property type="match status" value="1"/>
</dbReference>
<protein>
    <recommendedName>
        <fullName evidence="5">Fungal lipase-type domain-containing protein</fullName>
    </recommendedName>
</protein>
<keyword evidence="1" id="KW-0677">Repeat</keyword>
<evidence type="ECO:0000256" key="1">
    <source>
        <dbReference type="ARBA" id="ARBA00022737"/>
    </source>
</evidence>
<dbReference type="InterPro" id="IPR036770">
    <property type="entry name" value="Ankyrin_rpt-contain_sf"/>
</dbReference>
<gene>
    <name evidence="6" type="ORF">sL5_03750</name>
</gene>
<evidence type="ECO:0000313" key="7">
    <source>
        <dbReference type="Proteomes" id="UP000637906"/>
    </source>
</evidence>
<dbReference type="Gene3D" id="1.25.40.20">
    <property type="entry name" value="Ankyrin repeat-containing domain"/>
    <property type="match status" value="3"/>
</dbReference>
<feature type="region of interest" description="Disordered" evidence="3">
    <location>
        <begin position="1"/>
        <end position="21"/>
    </location>
</feature>
<dbReference type="SUPFAM" id="SSF53474">
    <property type="entry name" value="alpha/beta-Hydrolases"/>
    <property type="match status" value="1"/>
</dbReference>
<dbReference type="InterPro" id="IPR002921">
    <property type="entry name" value="Fungal_lipase-type"/>
</dbReference>
<feature type="repeat" description="ANK" evidence="2">
    <location>
        <begin position="542"/>
        <end position="574"/>
    </location>
</feature>
<keyword evidence="2" id="KW-0040">ANK repeat</keyword>
<dbReference type="PROSITE" id="PS50088">
    <property type="entry name" value="ANK_REPEAT"/>
    <property type="match status" value="5"/>
</dbReference>
<dbReference type="GO" id="GO:0006629">
    <property type="term" value="P:lipid metabolic process"/>
    <property type="evidence" value="ECO:0007669"/>
    <property type="project" value="InterPro"/>
</dbReference>
<evidence type="ECO:0000256" key="2">
    <source>
        <dbReference type="PROSITE-ProRule" id="PRU00023"/>
    </source>
</evidence>
<accession>A0A8J3MQB9</accession>
<feature type="transmembrane region" description="Helical" evidence="4">
    <location>
        <begin position="748"/>
        <end position="767"/>
    </location>
</feature>
<name>A0A8J3MQB9_9RICK</name>
<feature type="repeat" description="ANK" evidence="2">
    <location>
        <begin position="643"/>
        <end position="665"/>
    </location>
</feature>
<dbReference type="Proteomes" id="UP000637906">
    <property type="component" value="Unassembled WGS sequence"/>
</dbReference>
<dbReference type="PRINTS" id="PR01415">
    <property type="entry name" value="ANKYRIN"/>
</dbReference>
<keyword evidence="7" id="KW-1185">Reference proteome</keyword>
<dbReference type="EMBL" id="BNGU01000011">
    <property type="protein sequence ID" value="GHM59382.1"/>
    <property type="molecule type" value="Genomic_DNA"/>
</dbReference>
<dbReference type="Gene3D" id="3.40.50.1820">
    <property type="entry name" value="alpha/beta hydrolase"/>
    <property type="match status" value="1"/>
</dbReference>
<dbReference type="PROSITE" id="PS50297">
    <property type="entry name" value="ANK_REP_REGION"/>
    <property type="match status" value="5"/>
</dbReference>
<dbReference type="SMART" id="SM00248">
    <property type="entry name" value="ANK"/>
    <property type="match status" value="7"/>
</dbReference>
<dbReference type="Pfam" id="PF12796">
    <property type="entry name" value="Ank_2"/>
    <property type="match status" value="2"/>
</dbReference>
<dbReference type="Pfam" id="PF01764">
    <property type="entry name" value="Lipase_3"/>
    <property type="match status" value="1"/>
</dbReference>
<keyword evidence="4" id="KW-1133">Transmembrane helix</keyword>
<feature type="transmembrane region" description="Helical" evidence="4">
    <location>
        <begin position="773"/>
        <end position="794"/>
    </location>
</feature>
<dbReference type="InterPro" id="IPR002110">
    <property type="entry name" value="Ankyrin_rpt"/>
</dbReference>
<evidence type="ECO:0000256" key="4">
    <source>
        <dbReference type="SAM" id="Phobius"/>
    </source>
</evidence>